<evidence type="ECO:0000313" key="8">
    <source>
        <dbReference type="EMBL" id="ABI56092.1"/>
    </source>
</evidence>
<name>Q0AAP5_ALKEH</name>
<evidence type="ECO:0000256" key="5">
    <source>
        <dbReference type="ARBA" id="ARBA00022989"/>
    </source>
</evidence>
<evidence type="ECO:0000313" key="9">
    <source>
        <dbReference type="Proteomes" id="UP000001962"/>
    </source>
</evidence>
<evidence type="ECO:0008006" key="10">
    <source>
        <dbReference type="Google" id="ProtNLM"/>
    </source>
</evidence>
<sequence length="164" mass="18331">MSEPDMSEPRRLTSRRLFWALTGAVLLWTLFTAGQGWDPLGLLVVTAATLAGAWWTPLWLRPVRWHALPGFGLYFVDRSVRGGVDVAWRALQPTMPLQPQWRVRPLRLPAGGPRSLLVSVISLMPGTLCAELVDDELVVHALAQGLDGELDELERRIARLYALE</sequence>
<feature type="transmembrane region" description="Helical" evidence="7">
    <location>
        <begin position="16"/>
        <end position="34"/>
    </location>
</feature>
<evidence type="ECO:0000256" key="3">
    <source>
        <dbReference type="ARBA" id="ARBA00022475"/>
    </source>
</evidence>
<dbReference type="KEGG" id="aeh:Mlg_0738"/>
<evidence type="ECO:0000256" key="2">
    <source>
        <dbReference type="ARBA" id="ARBA00006228"/>
    </source>
</evidence>
<dbReference type="GO" id="GO:0008324">
    <property type="term" value="F:monoatomic cation transmembrane transporter activity"/>
    <property type="evidence" value="ECO:0007669"/>
    <property type="project" value="InterPro"/>
</dbReference>
<comment type="similarity">
    <text evidence="2">Belongs to the CPA3 antiporters (TC 2.A.63) subunit E family.</text>
</comment>
<dbReference type="EMBL" id="CP000453">
    <property type="protein sequence ID" value="ABI56092.1"/>
    <property type="molecule type" value="Genomic_DNA"/>
</dbReference>
<dbReference type="Pfam" id="PF01899">
    <property type="entry name" value="MNHE"/>
    <property type="match status" value="1"/>
</dbReference>
<dbReference type="Proteomes" id="UP000001962">
    <property type="component" value="Chromosome"/>
</dbReference>
<dbReference type="AlphaFoldDB" id="Q0AAP5"/>
<reference evidence="9" key="1">
    <citation type="submission" date="2006-08" db="EMBL/GenBank/DDBJ databases">
        <title>Complete sequence of Alkalilimnicola ehrilichei MLHE-1.</title>
        <authorList>
            <person name="Copeland A."/>
            <person name="Lucas S."/>
            <person name="Lapidus A."/>
            <person name="Barry K."/>
            <person name="Detter J.C."/>
            <person name="Glavina del Rio T."/>
            <person name="Hammon N."/>
            <person name="Israni S."/>
            <person name="Dalin E."/>
            <person name="Tice H."/>
            <person name="Pitluck S."/>
            <person name="Sims D."/>
            <person name="Brettin T."/>
            <person name="Bruce D."/>
            <person name="Han C."/>
            <person name="Tapia R."/>
            <person name="Gilna P."/>
            <person name="Schmutz J."/>
            <person name="Larimer F."/>
            <person name="Land M."/>
            <person name="Hauser L."/>
            <person name="Kyrpides N."/>
            <person name="Mikhailova N."/>
            <person name="Oremland R.S."/>
            <person name="Hoeft S.E."/>
            <person name="Switzer-Blum J."/>
            <person name="Kulp T."/>
            <person name="King G."/>
            <person name="Tabita R."/>
            <person name="Witte B."/>
            <person name="Santini J.M."/>
            <person name="Basu P."/>
            <person name="Hollibaugh J.T."/>
            <person name="Xie G."/>
            <person name="Stolz J.F."/>
            <person name="Richardson P."/>
        </authorList>
    </citation>
    <scope>NUCLEOTIDE SEQUENCE [LARGE SCALE GENOMIC DNA]</scope>
    <source>
        <strain evidence="9">ATCC BAA-1101 / DSM 17681 / MLHE-1</strain>
    </source>
</reference>
<dbReference type="HOGENOM" id="CLU_086615_1_0_6"/>
<evidence type="ECO:0000256" key="4">
    <source>
        <dbReference type="ARBA" id="ARBA00022692"/>
    </source>
</evidence>
<keyword evidence="5 7" id="KW-1133">Transmembrane helix</keyword>
<protein>
    <recommendedName>
        <fullName evidence="10">Cation antiporter</fullName>
    </recommendedName>
</protein>
<dbReference type="GO" id="GO:0005886">
    <property type="term" value="C:plasma membrane"/>
    <property type="evidence" value="ECO:0007669"/>
    <property type="project" value="UniProtKB-SubCell"/>
</dbReference>
<dbReference type="PANTHER" id="PTHR34584">
    <property type="entry name" value="NA(+)/H(+) ANTIPORTER SUBUNIT E1"/>
    <property type="match status" value="1"/>
</dbReference>
<keyword evidence="3" id="KW-1003">Cell membrane</keyword>
<keyword evidence="4 7" id="KW-0812">Transmembrane</keyword>
<accession>Q0AAP5</accession>
<keyword evidence="6 7" id="KW-0472">Membrane</keyword>
<dbReference type="PANTHER" id="PTHR34584:SF1">
    <property type="entry name" value="NA(+)_H(+) ANTIPORTER SUBUNIT E1"/>
    <property type="match status" value="1"/>
</dbReference>
<comment type="subcellular location">
    <subcellularLocation>
        <location evidence="1">Cell membrane</location>
        <topology evidence="1">Multi-pass membrane protein</topology>
    </subcellularLocation>
</comment>
<evidence type="ECO:0000256" key="6">
    <source>
        <dbReference type="ARBA" id="ARBA00023136"/>
    </source>
</evidence>
<keyword evidence="9" id="KW-1185">Reference proteome</keyword>
<evidence type="ECO:0000256" key="1">
    <source>
        <dbReference type="ARBA" id="ARBA00004651"/>
    </source>
</evidence>
<dbReference type="InterPro" id="IPR002758">
    <property type="entry name" value="Cation_antiport_E"/>
</dbReference>
<proteinExistence type="inferred from homology"/>
<organism evidence="8 9">
    <name type="scientific">Alkalilimnicola ehrlichii (strain ATCC BAA-1101 / DSM 17681 / MLHE-1)</name>
    <dbReference type="NCBI Taxonomy" id="187272"/>
    <lineage>
        <taxon>Bacteria</taxon>
        <taxon>Pseudomonadati</taxon>
        <taxon>Pseudomonadota</taxon>
        <taxon>Gammaproteobacteria</taxon>
        <taxon>Chromatiales</taxon>
        <taxon>Ectothiorhodospiraceae</taxon>
        <taxon>Alkalilimnicola</taxon>
    </lineage>
</organism>
<gene>
    <name evidence="8" type="ordered locus">Mlg_0738</name>
</gene>
<evidence type="ECO:0000256" key="7">
    <source>
        <dbReference type="SAM" id="Phobius"/>
    </source>
</evidence>
<feature type="transmembrane region" description="Helical" evidence="7">
    <location>
        <begin position="40"/>
        <end position="60"/>
    </location>
</feature>
<dbReference type="eggNOG" id="COG1863">
    <property type="taxonomic scope" value="Bacteria"/>
</dbReference>